<feature type="region of interest" description="Disordered" evidence="5">
    <location>
        <begin position="1"/>
        <end position="20"/>
    </location>
</feature>
<evidence type="ECO:0000256" key="4">
    <source>
        <dbReference type="ARBA" id="ARBA00023136"/>
    </source>
</evidence>
<feature type="transmembrane region" description="Helical" evidence="6">
    <location>
        <begin position="33"/>
        <end position="51"/>
    </location>
</feature>
<keyword evidence="4 6" id="KW-0472">Membrane</keyword>
<organism evidence="8 9">
    <name type="scientific">Chionoecetes opilio</name>
    <name type="common">Atlantic snow crab</name>
    <name type="synonym">Cancer opilio</name>
    <dbReference type="NCBI Taxonomy" id="41210"/>
    <lineage>
        <taxon>Eukaryota</taxon>
        <taxon>Metazoa</taxon>
        <taxon>Ecdysozoa</taxon>
        <taxon>Arthropoda</taxon>
        <taxon>Crustacea</taxon>
        <taxon>Multicrustacea</taxon>
        <taxon>Malacostraca</taxon>
        <taxon>Eumalacostraca</taxon>
        <taxon>Eucarida</taxon>
        <taxon>Decapoda</taxon>
        <taxon>Pleocyemata</taxon>
        <taxon>Brachyura</taxon>
        <taxon>Eubrachyura</taxon>
        <taxon>Majoidea</taxon>
        <taxon>Majidae</taxon>
        <taxon>Chionoecetes</taxon>
    </lineage>
</organism>
<dbReference type="AlphaFoldDB" id="A0A8J4YCI3"/>
<dbReference type="Proteomes" id="UP000770661">
    <property type="component" value="Unassembled WGS sequence"/>
</dbReference>
<evidence type="ECO:0000256" key="3">
    <source>
        <dbReference type="ARBA" id="ARBA00022989"/>
    </source>
</evidence>
<protein>
    <submittedName>
        <fullName evidence="8">Fatty acid hydroxylase domain-containing protein 2</fullName>
    </submittedName>
</protein>
<comment type="caution">
    <text evidence="8">The sequence shown here is derived from an EMBL/GenBank/DDBJ whole genome shotgun (WGS) entry which is preliminary data.</text>
</comment>
<evidence type="ECO:0000313" key="9">
    <source>
        <dbReference type="Proteomes" id="UP000770661"/>
    </source>
</evidence>
<proteinExistence type="predicted"/>
<gene>
    <name evidence="8" type="primary">FAXDC2_0</name>
    <name evidence="8" type="ORF">GWK47_038560</name>
</gene>
<evidence type="ECO:0000256" key="1">
    <source>
        <dbReference type="ARBA" id="ARBA00004370"/>
    </source>
</evidence>
<evidence type="ECO:0000313" key="8">
    <source>
        <dbReference type="EMBL" id="KAG0725500.1"/>
    </source>
</evidence>
<evidence type="ECO:0000256" key="5">
    <source>
        <dbReference type="SAM" id="MobiDB-lite"/>
    </source>
</evidence>
<sequence length="402" mass="46459">MADSETYQGDQGMVQRRPASPAPADLWSTLKKALFIIGSTTIVFVALRNSLTYHLQHFWGASGDFWQHQWDKILRTVGDDPFTLLVFGTTLVSYVVYWIVGLMYTAMDVTGRPAMLKQYKIQPGTNEPVESWKLAKCIFWVNFNQIFVGIPFSTACFYLLRLRGWDESPQLPTFQWVIFELVVCIMMEEIGFYYSHRLFHHRMLYKHFHKMHHEWQSPISITAIYAHPLEHAFSNMMPAFLGPLVLGSHVATIWLWVSLALLSTLNAHSGYHLPFFPSPEAHDFHHLKFNQCYGVLGVLDLLHGTDDKFRASKCFSRHLMMLSLVPPRDAYPDHLPKGKVICGKQCYDQTSEDSHKSFSTEDTKLLKCRLLSERKFSYCTARPLHCRMMALKYEKPIFGSMT</sequence>
<dbReference type="InterPro" id="IPR050307">
    <property type="entry name" value="Sterol_Desaturase_Related"/>
</dbReference>
<keyword evidence="3 6" id="KW-1133">Transmembrane helix</keyword>
<feature type="domain" description="Fatty acid hydroxylase" evidence="7">
    <location>
        <begin position="182"/>
        <end position="305"/>
    </location>
</feature>
<keyword evidence="9" id="KW-1185">Reference proteome</keyword>
<keyword evidence="2 6" id="KW-0812">Transmembrane</keyword>
<dbReference type="Pfam" id="PF04116">
    <property type="entry name" value="FA_hydroxylase"/>
    <property type="match status" value="1"/>
</dbReference>
<reference evidence="8" key="1">
    <citation type="submission" date="2020-07" db="EMBL/GenBank/DDBJ databases">
        <title>The High-quality genome of the commercially important snow crab, Chionoecetes opilio.</title>
        <authorList>
            <person name="Jeong J.-H."/>
            <person name="Ryu S."/>
        </authorList>
    </citation>
    <scope>NUCLEOTIDE SEQUENCE</scope>
    <source>
        <strain evidence="8">MADBK_172401_WGS</strain>
        <tissue evidence="8">Digestive gland</tissue>
    </source>
</reference>
<dbReference type="GO" id="GO:0016020">
    <property type="term" value="C:membrane"/>
    <property type="evidence" value="ECO:0007669"/>
    <property type="project" value="UniProtKB-SubCell"/>
</dbReference>
<dbReference type="EMBL" id="JACEEZ010005601">
    <property type="protein sequence ID" value="KAG0725500.1"/>
    <property type="molecule type" value="Genomic_DNA"/>
</dbReference>
<dbReference type="PANTHER" id="PTHR11863">
    <property type="entry name" value="STEROL DESATURASE"/>
    <property type="match status" value="1"/>
</dbReference>
<feature type="transmembrane region" description="Helical" evidence="6">
    <location>
        <begin position="240"/>
        <end position="262"/>
    </location>
</feature>
<dbReference type="GO" id="GO:0005506">
    <property type="term" value="F:iron ion binding"/>
    <property type="evidence" value="ECO:0007669"/>
    <property type="project" value="InterPro"/>
</dbReference>
<comment type="subcellular location">
    <subcellularLocation>
        <location evidence="1">Membrane</location>
    </subcellularLocation>
</comment>
<dbReference type="GO" id="GO:0008610">
    <property type="term" value="P:lipid biosynthetic process"/>
    <property type="evidence" value="ECO:0007669"/>
    <property type="project" value="InterPro"/>
</dbReference>
<feature type="transmembrane region" description="Helical" evidence="6">
    <location>
        <begin position="138"/>
        <end position="160"/>
    </location>
</feature>
<evidence type="ECO:0000256" key="2">
    <source>
        <dbReference type="ARBA" id="ARBA00022692"/>
    </source>
</evidence>
<feature type="transmembrane region" description="Helical" evidence="6">
    <location>
        <begin position="82"/>
        <end position="107"/>
    </location>
</feature>
<evidence type="ECO:0000259" key="7">
    <source>
        <dbReference type="Pfam" id="PF04116"/>
    </source>
</evidence>
<dbReference type="GO" id="GO:0016491">
    <property type="term" value="F:oxidoreductase activity"/>
    <property type="evidence" value="ECO:0007669"/>
    <property type="project" value="InterPro"/>
</dbReference>
<accession>A0A8J4YCI3</accession>
<feature type="transmembrane region" description="Helical" evidence="6">
    <location>
        <begin position="172"/>
        <end position="194"/>
    </location>
</feature>
<dbReference type="InterPro" id="IPR006694">
    <property type="entry name" value="Fatty_acid_hydroxylase"/>
</dbReference>
<evidence type="ECO:0000256" key="6">
    <source>
        <dbReference type="SAM" id="Phobius"/>
    </source>
</evidence>
<name>A0A8J4YCI3_CHIOP</name>
<dbReference type="OrthoDB" id="408954at2759"/>